<reference evidence="2 3" key="1">
    <citation type="submission" date="2014-07" db="EMBL/GenBank/DDBJ databases">
        <title>Draft genome sequence of Thalassospira profundimaris R8-17.</title>
        <authorList>
            <person name="Lai Q."/>
            <person name="Shao Z."/>
        </authorList>
    </citation>
    <scope>NUCLEOTIDE SEQUENCE [LARGE SCALE GENOMIC DNA]</scope>
    <source>
        <strain evidence="2 3">R8-17</strain>
    </source>
</reference>
<evidence type="ECO:0000313" key="3">
    <source>
        <dbReference type="Proteomes" id="UP000253061"/>
    </source>
</evidence>
<proteinExistence type="predicted"/>
<organism evidence="2 3">
    <name type="scientific">Thalassospira profundimaris</name>
    <dbReference type="NCBI Taxonomy" id="502049"/>
    <lineage>
        <taxon>Bacteria</taxon>
        <taxon>Pseudomonadati</taxon>
        <taxon>Pseudomonadota</taxon>
        <taxon>Alphaproteobacteria</taxon>
        <taxon>Rhodospirillales</taxon>
        <taxon>Thalassospiraceae</taxon>
        <taxon>Thalassospira</taxon>
    </lineage>
</organism>
<feature type="transmembrane region" description="Helical" evidence="1">
    <location>
        <begin position="80"/>
        <end position="98"/>
    </location>
</feature>
<name>A0A367V964_9PROT</name>
<dbReference type="AlphaFoldDB" id="A0A367V964"/>
<accession>A0A367V964</accession>
<protein>
    <submittedName>
        <fullName evidence="2">Uncharacterized protein</fullName>
    </submittedName>
</protein>
<dbReference type="EMBL" id="JPWB01000006">
    <property type="protein sequence ID" value="RCK20892.1"/>
    <property type="molecule type" value="Genomic_DNA"/>
</dbReference>
<dbReference type="Proteomes" id="UP000253061">
    <property type="component" value="Unassembled WGS sequence"/>
</dbReference>
<feature type="transmembrane region" description="Helical" evidence="1">
    <location>
        <begin position="30"/>
        <end position="52"/>
    </location>
</feature>
<sequence>MTEGEAQKQPKNANDPKFERWILGDAWDGFWRNFPVVVLAVLAMGLVGVVSLNDQVNQAKMVHTVSVNGFYLKVESSKDAVSFFAGFGYIFVSSILVYTMHSTLLDKRTCWAAFNKEQRNKVTTFLKRVSVMVLTYLVISWILQQVFWQIAVENGAGAENSFGAIIFALVSVPSLLALSIFGFLIISWPGSVFLNGDQSLKRAIARGKKTFWFVIGKSLMVIPALLPLQFIMMAVLLPMMNSLFLDGSGVPKTEFEGFSFGALVPFSLLSSIYFAVAFCIAGVIVSRALLVGEARLGSTKVTSETTENLAVK</sequence>
<keyword evidence="1" id="KW-0472">Membrane</keyword>
<feature type="transmembrane region" description="Helical" evidence="1">
    <location>
        <begin position="257"/>
        <end position="290"/>
    </location>
</feature>
<evidence type="ECO:0000256" key="1">
    <source>
        <dbReference type="SAM" id="Phobius"/>
    </source>
</evidence>
<keyword evidence="1" id="KW-0812">Transmembrane</keyword>
<feature type="transmembrane region" description="Helical" evidence="1">
    <location>
        <begin position="211"/>
        <end position="237"/>
    </location>
</feature>
<gene>
    <name evidence="2" type="ORF">TH6_13995</name>
</gene>
<evidence type="ECO:0000313" key="2">
    <source>
        <dbReference type="EMBL" id="RCK20892.1"/>
    </source>
</evidence>
<dbReference type="RefSeq" id="WP_062957555.1">
    <property type="nucleotide sequence ID" value="NZ_JPWB01000006.1"/>
</dbReference>
<comment type="caution">
    <text evidence="2">The sequence shown here is derived from an EMBL/GenBank/DDBJ whole genome shotgun (WGS) entry which is preliminary data.</text>
</comment>
<feature type="transmembrane region" description="Helical" evidence="1">
    <location>
        <begin position="162"/>
        <end position="190"/>
    </location>
</feature>
<feature type="transmembrane region" description="Helical" evidence="1">
    <location>
        <begin position="129"/>
        <end position="150"/>
    </location>
</feature>
<keyword evidence="1" id="KW-1133">Transmembrane helix</keyword>